<sequence>MHLPQSLFSFNHVLLFAIQNEPTFYTEDGTPFTAADPEYAEKYQELMEKQDYFHDADGENGNEEYDIDDEMDPEIEEAYENFCLESEMKRKQ</sequence>
<reference evidence="1 2" key="1">
    <citation type="submission" date="2021-06" db="EMBL/GenBank/DDBJ databases">
        <authorList>
            <person name="Palmer J.M."/>
        </authorList>
    </citation>
    <scope>NUCLEOTIDE SEQUENCE [LARGE SCALE GENOMIC DNA]</scope>
    <source>
        <strain evidence="1 2">CL_MEX2019</strain>
        <tissue evidence="1">Muscle</tissue>
    </source>
</reference>
<name>A0ABU7D097_9TELE</name>
<dbReference type="Proteomes" id="UP001352852">
    <property type="component" value="Unassembled WGS sequence"/>
</dbReference>
<dbReference type="EMBL" id="JAHUTJ010010402">
    <property type="protein sequence ID" value="MED6268399.1"/>
    <property type="molecule type" value="Genomic_DNA"/>
</dbReference>
<protein>
    <submittedName>
        <fullName evidence="1">Polyadenylate-binding protein-interacting protein 1</fullName>
    </submittedName>
</protein>
<keyword evidence="2" id="KW-1185">Reference proteome</keyword>
<gene>
    <name evidence="1" type="primary">PAIP1</name>
    <name evidence="1" type="ORF">CHARACLAT_022043</name>
</gene>
<organism evidence="1 2">
    <name type="scientific">Characodon lateralis</name>
    <dbReference type="NCBI Taxonomy" id="208331"/>
    <lineage>
        <taxon>Eukaryota</taxon>
        <taxon>Metazoa</taxon>
        <taxon>Chordata</taxon>
        <taxon>Craniata</taxon>
        <taxon>Vertebrata</taxon>
        <taxon>Euteleostomi</taxon>
        <taxon>Actinopterygii</taxon>
        <taxon>Neopterygii</taxon>
        <taxon>Teleostei</taxon>
        <taxon>Neoteleostei</taxon>
        <taxon>Acanthomorphata</taxon>
        <taxon>Ovalentaria</taxon>
        <taxon>Atherinomorphae</taxon>
        <taxon>Cyprinodontiformes</taxon>
        <taxon>Goodeidae</taxon>
        <taxon>Characodon</taxon>
    </lineage>
</organism>
<evidence type="ECO:0000313" key="1">
    <source>
        <dbReference type="EMBL" id="MED6268399.1"/>
    </source>
</evidence>
<evidence type="ECO:0000313" key="2">
    <source>
        <dbReference type="Proteomes" id="UP001352852"/>
    </source>
</evidence>
<comment type="caution">
    <text evidence="1">The sequence shown here is derived from an EMBL/GenBank/DDBJ whole genome shotgun (WGS) entry which is preliminary data.</text>
</comment>
<accession>A0ABU7D097</accession>
<proteinExistence type="predicted"/>